<feature type="domain" description="Histidine kinase" evidence="7">
    <location>
        <begin position="489"/>
        <end position="677"/>
    </location>
</feature>
<dbReference type="InterPro" id="IPR003594">
    <property type="entry name" value="HATPase_dom"/>
</dbReference>
<name>M0DYT3_9EURY</name>
<dbReference type="CDD" id="cd00082">
    <property type="entry name" value="HisKA"/>
    <property type="match status" value="1"/>
</dbReference>
<dbReference type="InterPro" id="IPR004358">
    <property type="entry name" value="Sig_transdc_His_kin-like_C"/>
</dbReference>
<dbReference type="Pfam" id="PF13426">
    <property type="entry name" value="PAS_9"/>
    <property type="match status" value="2"/>
</dbReference>
<dbReference type="SUPFAM" id="SSF55874">
    <property type="entry name" value="ATPase domain of HSP90 chaperone/DNA topoisomerase II/histidine kinase"/>
    <property type="match status" value="1"/>
</dbReference>
<dbReference type="InterPro" id="IPR000014">
    <property type="entry name" value="PAS"/>
</dbReference>
<dbReference type="SUPFAM" id="SSF55785">
    <property type="entry name" value="PYP-like sensor domain (PAS domain)"/>
    <property type="match status" value="3"/>
</dbReference>
<organism evidence="10 11">
    <name type="scientific">Halorubrum californiense DSM 19288</name>
    <dbReference type="NCBI Taxonomy" id="1227465"/>
    <lineage>
        <taxon>Archaea</taxon>
        <taxon>Methanobacteriati</taxon>
        <taxon>Methanobacteriota</taxon>
        <taxon>Stenosarchaea group</taxon>
        <taxon>Halobacteria</taxon>
        <taxon>Halobacteriales</taxon>
        <taxon>Haloferacaceae</taxon>
        <taxon>Halorubrum</taxon>
    </lineage>
</organism>
<dbReference type="PRINTS" id="PR00344">
    <property type="entry name" value="BCTRLSENSOR"/>
</dbReference>
<dbReference type="EMBL" id="AOJK01000074">
    <property type="protein sequence ID" value="ELZ39867.1"/>
    <property type="molecule type" value="Genomic_DNA"/>
</dbReference>
<dbReference type="InterPro" id="IPR035965">
    <property type="entry name" value="PAS-like_dom_sf"/>
</dbReference>
<gene>
    <name evidence="10" type="ORF">C463_16616</name>
</gene>
<dbReference type="InterPro" id="IPR029016">
    <property type="entry name" value="GAF-like_dom_sf"/>
</dbReference>
<dbReference type="InterPro" id="IPR000700">
    <property type="entry name" value="PAS-assoc_C"/>
</dbReference>
<dbReference type="InterPro" id="IPR036097">
    <property type="entry name" value="HisK_dim/P_sf"/>
</dbReference>
<dbReference type="Proteomes" id="UP000011586">
    <property type="component" value="Unassembled WGS sequence"/>
</dbReference>
<dbReference type="SMART" id="SM00086">
    <property type="entry name" value="PAC"/>
    <property type="match status" value="2"/>
</dbReference>
<evidence type="ECO:0000256" key="6">
    <source>
        <dbReference type="ARBA" id="ARBA00023012"/>
    </source>
</evidence>
<evidence type="ECO:0000259" key="8">
    <source>
        <dbReference type="PROSITE" id="PS50112"/>
    </source>
</evidence>
<evidence type="ECO:0000256" key="4">
    <source>
        <dbReference type="ARBA" id="ARBA00022679"/>
    </source>
</evidence>
<dbReference type="InterPro" id="IPR005467">
    <property type="entry name" value="His_kinase_dom"/>
</dbReference>
<dbReference type="SMART" id="SM00387">
    <property type="entry name" value="HATPase_c"/>
    <property type="match status" value="1"/>
</dbReference>
<dbReference type="InterPro" id="IPR050736">
    <property type="entry name" value="Sensor_HK_Regulatory"/>
</dbReference>
<dbReference type="PANTHER" id="PTHR43711:SF1">
    <property type="entry name" value="HISTIDINE KINASE 1"/>
    <property type="match status" value="1"/>
</dbReference>
<dbReference type="SMART" id="SM00388">
    <property type="entry name" value="HisKA"/>
    <property type="match status" value="1"/>
</dbReference>
<dbReference type="EC" id="2.7.13.3" evidence="2"/>
<keyword evidence="6" id="KW-0902">Two-component regulatory system</keyword>
<dbReference type="RefSeq" id="WP_008445922.1">
    <property type="nucleotide sequence ID" value="NZ_AOJK01000074.1"/>
</dbReference>
<dbReference type="Gene3D" id="3.30.450.40">
    <property type="match status" value="1"/>
</dbReference>
<dbReference type="CDD" id="cd00130">
    <property type="entry name" value="PAS"/>
    <property type="match status" value="1"/>
</dbReference>
<dbReference type="NCBIfam" id="TIGR00229">
    <property type="entry name" value="sensory_box"/>
    <property type="match status" value="2"/>
</dbReference>
<keyword evidence="3" id="KW-0597">Phosphoprotein</keyword>
<comment type="catalytic activity">
    <reaction evidence="1">
        <text>ATP + protein L-histidine = ADP + protein N-phospho-L-histidine.</text>
        <dbReference type="EC" id="2.7.13.3"/>
    </reaction>
</comment>
<dbReference type="Pfam" id="PF13185">
    <property type="entry name" value="GAF_2"/>
    <property type="match status" value="1"/>
</dbReference>
<keyword evidence="5 10" id="KW-0418">Kinase</keyword>
<dbReference type="SUPFAM" id="SSF47384">
    <property type="entry name" value="Homodimeric domain of signal transducing histidine kinase"/>
    <property type="match status" value="1"/>
</dbReference>
<dbReference type="STRING" id="1227465.C463_16616"/>
<dbReference type="InterPro" id="IPR013656">
    <property type="entry name" value="PAS_4"/>
</dbReference>
<evidence type="ECO:0000259" key="7">
    <source>
        <dbReference type="PROSITE" id="PS50109"/>
    </source>
</evidence>
<dbReference type="Pfam" id="PF00512">
    <property type="entry name" value="HisKA"/>
    <property type="match status" value="1"/>
</dbReference>
<keyword evidence="11" id="KW-1185">Reference proteome</keyword>
<dbReference type="InterPro" id="IPR036890">
    <property type="entry name" value="HATPase_C_sf"/>
</dbReference>
<dbReference type="PROSITE" id="PS50113">
    <property type="entry name" value="PAC"/>
    <property type="match status" value="1"/>
</dbReference>
<dbReference type="SMART" id="SM00091">
    <property type="entry name" value="PAS"/>
    <property type="match status" value="2"/>
</dbReference>
<dbReference type="Gene3D" id="1.10.287.130">
    <property type="match status" value="1"/>
</dbReference>
<dbReference type="GO" id="GO:0000155">
    <property type="term" value="F:phosphorelay sensor kinase activity"/>
    <property type="evidence" value="ECO:0007669"/>
    <property type="project" value="InterPro"/>
</dbReference>
<dbReference type="AlphaFoldDB" id="M0DYT3"/>
<dbReference type="Gene3D" id="3.30.450.20">
    <property type="entry name" value="PAS domain"/>
    <property type="match status" value="3"/>
</dbReference>
<dbReference type="SUPFAM" id="SSF55781">
    <property type="entry name" value="GAF domain-like"/>
    <property type="match status" value="1"/>
</dbReference>
<sequence length="683" mass="76083">MIDFYEPDSQRRVRQIIDNAIKDGYAEGDELCLETADGERRIVEGNAELVETDENGTLLRGVIRDVADLRERQQELSRLQQAIDGANVPITLADPSQEDDPLVYVNDAFEEMTGYPPNETLGRNCRFLQGEDTNLEKVATLRETIDSEESVTVSLRNYRKDGTEFWNRVTVTPIYDDDDELVRYLGTQQDVTGRKEREKRLTELNQATQALMTADTHQEVADIGVEAASGILDFETNAVHFSNANDTQLVPVAHTESVTTLAGDTTALPVANSIAGRVYRNGKPETIEDVQQDLDTYDPSTSLESYLYLPLADHGVLIAGAQKQGAFDQEDLTLGELLAENLVAALDRVERKQELREIKNQYQTLVDNFPDGAVFLYDCDLTYVRARGEELQKVGLSPDDVVGTKPHALFPEDTADELCYYLQEALEGNANTFEQEYGGERYRVRTAPVRTDDQETDYVMAVSQNITEYAENRAHLKQENERLDEFASIVSHDLRNPLRVAEGRVELIRDECASDHIDDVAQALDRMDALIEDLLTLAREGSRVDEVEQIGLANVATNSWQSVKTRQATLDADAPQVIEADRSRIQQLFENFYQNAIEHGGDDVTVSVGVIDDGFYVADTGPGIPDSEREDVFEAGYSTNEDGTGFGLRIVEQVADAHGWEVIVTESKEGGARFEITGVEQGA</sequence>
<comment type="caution">
    <text evidence="10">The sequence shown here is derived from an EMBL/GenBank/DDBJ whole genome shotgun (WGS) entry which is preliminary data.</text>
</comment>
<feature type="domain" description="PAC" evidence="9">
    <location>
        <begin position="151"/>
        <end position="203"/>
    </location>
</feature>
<evidence type="ECO:0000313" key="11">
    <source>
        <dbReference type="Proteomes" id="UP000011586"/>
    </source>
</evidence>
<dbReference type="PATRIC" id="fig|1227465.4.peg.3219"/>
<dbReference type="Gene3D" id="3.30.565.10">
    <property type="entry name" value="Histidine kinase-like ATPase, C-terminal domain"/>
    <property type="match status" value="1"/>
</dbReference>
<evidence type="ECO:0000256" key="2">
    <source>
        <dbReference type="ARBA" id="ARBA00012438"/>
    </source>
</evidence>
<evidence type="ECO:0000256" key="5">
    <source>
        <dbReference type="ARBA" id="ARBA00022777"/>
    </source>
</evidence>
<proteinExistence type="predicted"/>
<dbReference type="InterPro" id="IPR003661">
    <property type="entry name" value="HisK_dim/P_dom"/>
</dbReference>
<feature type="domain" description="PAS" evidence="8">
    <location>
        <begin position="75"/>
        <end position="148"/>
    </location>
</feature>
<evidence type="ECO:0000313" key="10">
    <source>
        <dbReference type="EMBL" id="ELZ39867.1"/>
    </source>
</evidence>
<dbReference type="InterPro" id="IPR003018">
    <property type="entry name" value="GAF"/>
</dbReference>
<dbReference type="PANTHER" id="PTHR43711">
    <property type="entry name" value="TWO-COMPONENT HISTIDINE KINASE"/>
    <property type="match status" value="1"/>
</dbReference>
<dbReference type="OrthoDB" id="8127at2157"/>
<evidence type="ECO:0000256" key="3">
    <source>
        <dbReference type="ARBA" id="ARBA00022553"/>
    </source>
</evidence>
<dbReference type="PROSITE" id="PS50109">
    <property type="entry name" value="HIS_KIN"/>
    <property type="match status" value="1"/>
</dbReference>
<evidence type="ECO:0000259" key="9">
    <source>
        <dbReference type="PROSITE" id="PS50113"/>
    </source>
</evidence>
<dbReference type="Pfam" id="PF02518">
    <property type="entry name" value="HATPase_c"/>
    <property type="match status" value="1"/>
</dbReference>
<dbReference type="SMART" id="SM00065">
    <property type="entry name" value="GAF"/>
    <property type="match status" value="1"/>
</dbReference>
<keyword evidence="4" id="KW-0808">Transferase</keyword>
<protein>
    <recommendedName>
        <fullName evidence="2">histidine kinase</fullName>
        <ecNumber evidence="2">2.7.13.3</ecNumber>
    </recommendedName>
</protein>
<dbReference type="Pfam" id="PF08448">
    <property type="entry name" value="PAS_4"/>
    <property type="match status" value="1"/>
</dbReference>
<reference evidence="10 11" key="1">
    <citation type="journal article" date="2014" name="PLoS Genet.">
        <title>Phylogenetically driven sequencing of extremely halophilic archaea reveals strategies for static and dynamic osmo-response.</title>
        <authorList>
            <person name="Becker E.A."/>
            <person name="Seitzer P.M."/>
            <person name="Tritt A."/>
            <person name="Larsen D."/>
            <person name="Krusor M."/>
            <person name="Yao A.I."/>
            <person name="Wu D."/>
            <person name="Madern D."/>
            <person name="Eisen J.A."/>
            <person name="Darling A.E."/>
            <person name="Facciotti M.T."/>
        </authorList>
    </citation>
    <scope>NUCLEOTIDE SEQUENCE [LARGE SCALE GENOMIC DNA]</scope>
    <source>
        <strain evidence="10 11">DSM 19288</strain>
    </source>
</reference>
<accession>M0DYT3</accession>
<evidence type="ECO:0000256" key="1">
    <source>
        <dbReference type="ARBA" id="ARBA00000085"/>
    </source>
</evidence>
<dbReference type="InterPro" id="IPR001610">
    <property type="entry name" value="PAC"/>
</dbReference>
<dbReference type="PROSITE" id="PS50112">
    <property type="entry name" value="PAS"/>
    <property type="match status" value="1"/>
</dbReference>